<dbReference type="GO" id="GO:0030488">
    <property type="term" value="P:tRNA methylation"/>
    <property type="evidence" value="ECO:0007669"/>
    <property type="project" value="InterPro"/>
</dbReference>
<protein>
    <recommendedName>
        <fullName evidence="3">tRNA (adenine(58)-N(1))-methyltransferase non-catalytic subunit TRM6</fullName>
    </recommendedName>
    <alternativeName>
        <fullName evidence="6">tRNA(m1A58)-methyltransferase subunit TRM6</fullName>
    </alternativeName>
</protein>
<gene>
    <name evidence="7" type="ORF">NE237_017255</name>
</gene>
<reference evidence="7" key="1">
    <citation type="journal article" date="2023" name="Plant J.">
        <title>The genome of the king protea, Protea cynaroides.</title>
        <authorList>
            <person name="Chang J."/>
            <person name="Duong T.A."/>
            <person name="Schoeman C."/>
            <person name="Ma X."/>
            <person name="Roodt D."/>
            <person name="Barker N."/>
            <person name="Li Z."/>
            <person name="Van de Peer Y."/>
            <person name="Mizrachi E."/>
        </authorList>
    </citation>
    <scope>NUCLEOTIDE SEQUENCE</scope>
    <source>
        <tissue evidence="7">Young leaves</tissue>
    </source>
</reference>
<evidence type="ECO:0000256" key="2">
    <source>
        <dbReference type="ARBA" id="ARBA00008320"/>
    </source>
</evidence>
<comment type="subcellular location">
    <subcellularLocation>
        <location evidence="1">Nucleus</location>
    </subcellularLocation>
</comment>
<keyword evidence="8" id="KW-1185">Reference proteome</keyword>
<evidence type="ECO:0000313" key="7">
    <source>
        <dbReference type="EMBL" id="KAJ4965406.1"/>
    </source>
</evidence>
<dbReference type="GO" id="GO:0031515">
    <property type="term" value="C:tRNA (m1A) methyltransferase complex"/>
    <property type="evidence" value="ECO:0007669"/>
    <property type="project" value="InterPro"/>
</dbReference>
<dbReference type="AlphaFoldDB" id="A0A9Q0K7Q0"/>
<evidence type="ECO:0000256" key="5">
    <source>
        <dbReference type="ARBA" id="ARBA00023242"/>
    </source>
</evidence>
<accession>A0A9Q0K7Q0</accession>
<sequence>MTKASVQTGSVKNPRTTWEGCSLLLDINDGNRPIFARLSTGSTVKINGNKKCPLQPLIGCPFGSLFQVESSLKGPYLCRVTAPAEDAIALNVPHLNPVNVYKNKKGKLHLRVLQIITSVGNETKPLLVTIPFFSSSEKKKRQEEQCRPLLEAPSSYYGVAGINKEASSSLYLESRLNFSSSIEDLKGFAGLGFL</sequence>
<dbReference type="PANTHER" id="PTHR12945">
    <property type="entry name" value="TRANSLATION INITIATION FACTOR EIF3-RELATED"/>
    <property type="match status" value="1"/>
</dbReference>
<name>A0A9Q0K7Q0_9MAGN</name>
<comment type="similarity">
    <text evidence="2">Belongs to the TRM6/GCD10 family.</text>
</comment>
<comment type="caution">
    <text evidence="7">The sequence shown here is derived from an EMBL/GenBank/DDBJ whole genome shotgun (WGS) entry which is preliminary data.</text>
</comment>
<keyword evidence="5" id="KW-0539">Nucleus</keyword>
<organism evidence="7 8">
    <name type="scientific">Protea cynaroides</name>
    <dbReference type="NCBI Taxonomy" id="273540"/>
    <lineage>
        <taxon>Eukaryota</taxon>
        <taxon>Viridiplantae</taxon>
        <taxon>Streptophyta</taxon>
        <taxon>Embryophyta</taxon>
        <taxon>Tracheophyta</taxon>
        <taxon>Spermatophyta</taxon>
        <taxon>Magnoliopsida</taxon>
        <taxon>Proteales</taxon>
        <taxon>Proteaceae</taxon>
        <taxon>Protea</taxon>
    </lineage>
</organism>
<evidence type="ECO:0000256" key="3">
    <source>
        <dbReference type="ARBA" id="ARBA00021704"/>
    </source>
</evidence>
<dbReference type="GO" id="GO:0005634">
    <property type="term" value="C:nucleus"/>
    <property type="evidence" value="ECO:0007669"/>
    <property type="project" value="UniProtKB-SubCell"/>
</dbReference>
<evidence type="ECO:0000256" key="6">
    <source>
        <dbReference type="ARBA" id="ARBA00032319"/>
    </source>
</evidence>
<dbReference type="OrthoDB" id="10254665at2759"/>
<keyword evidence="4" id="KW-0819">tRNA processing</keyword>
<dbReference type="PANTHER" id="PTHR12945:SF0">
    <property type="entry name" value="TRNA (ADENINE(58)-N(1))-METHYLTRANSFERASE NON-CATALYTIC SUBUNIT TRM6"/>
    <property type="match status" value="1"/>
</dbReference>
<dbReference type="EMBL" id="JAMYWD010000007">
    <property type="protein sequence ID" value="KAJ4965406.1"/>
    <property type="molecule type" value="Genomic_DNA"/>
</dbReference>
<dbReference type="Proteomes" id="UP001141806">
    <property type="component" value="Unassembled WGS sequence"/>
</dbReference>
<evidence type="ECO:0000256" key="4">
    <source>
        <dbReference type="ARBA" id="ARBA00022694"/>
    </source>
</evidence>
<proteinExistence type="inferred from homology"/>
<evidence type="ECO:0000256" key="1">
    <source>
        <dbReference type="ARBA" id="ARBA00004123"/>
    </source>
</evidence>
<dbReference type="InterPro" id="IPR017423">
    <property type="entry name" value="TRM6"/>
</dbReference>
<evidence type="ECO:0000313" key="8">
    <source>
        <dbReference type="Proteomes" id="UP001141806"/>
    </source>
</evidence>